<dbReference type="AlphaFoldDB" id="A0A317DBD7"/>
<gene>
    <name evidence="3" type="ORF">DKT69_24885</name>
</gene>
<dbReference type="RefSeq" id="WP_109803930.1">
    <property type="nucleotide sequence ID" value="NZ_QGKS01000297.1"/>
</dbReference>
<name>A0A317DBD7_9ACTN</name>
<organism evidence="3 4">
    <name type="scientific">Micromonospora sicca</name>
    <dbReference type="NCBI Taxonomy" id="2202420"/>
    <lineage>
        <taxon>Bacteria</taxon>
        <taxon>Bacillati</taxon>
        <taxon>Actinomycetota</taxon>
        <taxon>Actinomycetes</taxon>
        <taxon>Micromonosporales</taxon>
        <taxon>Micromonosporaceae</taxon>
        <taxon>Micromonospora</taxon>
    </lineage>
</organism>
<evidence type="ECO:0000259" key="1">
    <source>
        <dbReference type="Pfam" id="PF09983"/>
    </source>
</evidence>
<evidence type="ECO:0000313" key="4">
    <source>
        <dbReference type="Proteomes" id="UP000246050"/>
    </source>
</evidence>
<dbReference type="InterPro" id="IPR014544">
    <property type="entry name" value="UCP028408"/>
</dbReference>
<dbReference type="OrthoDB" id="322908at2"/>
<sequence length="397" mass="44485">MKSPEQVVAEIGTRLRNRWHLGVAGLDPDGWPYRAALGQPTRTQLEADFPTARRWALDWAAWADHQGLVLVRQTRRVIGTSQTLPTHLEIPDLDTAARLVGQEWPAILRTAYDRATVLTTAFPHVDLIKTLPAVRALTDVDFTLLLDAARWFSHHDARGLTPRQVPIEGLHGKWLNRHHALIRHLSGKDDLGLISRPTRVHFTYLDPTYRALGRRRHESVTIGDPVTPAYTPDTILVLENKDTAVYFPPLPGGIAVEGEGSKAPGALPRVPWIRDCPRIIYWGDIDAAGFEIVNNLRTNGVDIQTILMDQQAYDAYERFGAWTDEKGKPIPCSPRKPLPTLTASERALYEQITDPTWARVRRVEQERIPLAEGLATVAAHLQNAGSLSPERREPKLP</sequence>
<proteinExistence type="predicted"/>
<dbReference type="InterPro" id="IPR024537">
    <property type="entry name" value="DUF3322"/>
</dbReference>
<protein>
    <recommendedName>
        <fullName evidence="5">DUF3322 and DUF2220 domain-containing protein</fullName>
    </recommendedName>
</protein>
<evidence type="ECO:0000313" key="3">
    <source>
        <dbReference type="EMBL" id="PWR12138.1"/>
    </source>
</evidence>
<dbReference type="InterPro" id="IPR024534">
    <property type="entry name" value="JetD_C"/>
</dbReference>
<evidence type="ECO:0000259" key="2">
    <source>
        <dbReference type="Pfam" id="PF11795"/>
    </source>
</evidence>
<evidence type="ECO:0008006" key="5">
    <source>
        <dbReference type="Google" id="ProtNLM"/>
    </source>
</evidence>
<comment type="caution">
    <text evidence="3">The sequence shown here is derived from an EMBL/GenBank/DDBJ whole genome shotgun (WGS) entry which is preliminary data.</text>
</comment>
<dbReference type="Pfam" id="PF09983">
    <property type="entry name" value="JetD_C"/>
    <property type="match status" value="1"/>
</dbReference>
<dbReference type="PIRSF" id="PIRSF028408">
    <property type="entry name" value="UCP028408"/>
    <property type="match status" value="1"/>
</dbReference>
<feature type="domain" description="DUF3322" evidence="2">
    <location>
        <begin position="9"/>
        <end position="185"/>
    </location>
</feature>
<dbReference type="EMBL" id="QGKS01000297">
    <property type="protein sequence ID" value="PWR12138.1"/>
    <property type="molecule type" value="Genomic_DNA"/>
</dbReference>
<dbReference type="Pfam" id="PF11795">
    <property type="entry name" value="DUF3322"/>
    <property type="match status" value="1"/>
</dbReference>
<feature type="domain" description="Wadjet protein JetD C-terminal" evidence="1">
    <location>
        <begin position="192"/>
        <end position="370"/>
    </location>
</feature>
<dbReference type="Proteomes" id="UP000246050">
    <property type="component" value="Unassembled WGS sequence"/>
</dbReference>
<reference evidence="3 4" key="1">
    <citation type="submission" date="2018-05" db="EMBL/GenBank/DDBJ databases">
        <title>Micromonosporas from Atacama Desert.</title>
        <authorList>
            <person name="Carro L."/>
            <person name="Golinska P."/>
            <person name="Klenk H.-P."/>
            <person name="Goodfellow M."/>
        </authorList>
    </citation>
    <scope>NUCLEOTIDE SEQUENCE [LARGE SCALE GENOMIC DNA]</scope>
    <source>
        <strain evidence="3 4">4G51</strain>
    </source>
</reference>
<accession>A0A317DBD7</accession>